<evidence type="ECO:0000313" key="8">
    <source>
        <dbReference type="Proteomes" id="UP000499080"/>
    </source>
</evidence>
<dbReference type="EMBL" id="BGPR01018995">
    <property type="protein sequence ID" value="GBN80703.1"/>
    <property type="molecule type" value="Genomic_DNA"/>
</dbReference>
<dbReference type="InterPro" id="IPR013604">
    <property type="entry name" value="7TM_chemorcpt"/>
</dbReference>
<evidence type="ECO:0000256" key="2">
    <source>
        <dbReference type="ARBA" id="ARBA00022475"/>
    </source>
</evidence>
<keyword evidence="3 6" id="KW-0812">Transmembrane</keyword>
<evidence type="ECO:0000256" key="5">
    <source>
        <dbReference type="ARBA" id="ARBA00023136"/>
    </source>
</evidence>
<protein>
    <submittedName>
        <fullName evidence="7">Uncharacterized protein</fullName>
    </submittedName>
</protein>
<keyword evidence="5 6" id="KW-0472">Membrane</keyword>
<comment type="caution">
    <text evidence="7">The sequence shown here is derived from an EMBL/GenBank/DDBJ whole genome shotgun (WGS) entry which is preliminary data.</text>
</comment>
<dbReference type="Proteomes" id="UP000499080">
    <property type="component" value="Unassembled WGS sequence"/>
</dbReference>
<evidence type="ECO:0000256" key="1">
    <source>
        <dbReference type="ARBA" id="ARBA00004651"/>
    </source>
</evidence>
<evidence type="ECO:0000256" key="6">
    <source>
        <dbReference type="SAM" id="Phobius"/>
    </source>
</evidence>
<keyword evidence="8" id="KW-1185">Reference proteome</keyword>
<evidence type="ECO:0000256" key="4">
    <source>
        <dbReference type="ARBA" id="ARBA00022989"/>
    </source>
</evidence>
<organism evidence="7 8">
    <name type="scientific">Araneus ventricosus</name>
    <name type="common">Orbweaver spider</name>
    <name type="synonym">Epeira ventricosa</name>
    <dbReference type="NCBI Taxonomy" id="182803"/>
    <lineage>
        <taxon>Eukaryota</taxon>
        <taxon>Metazoa</taxon>
        <taxon>Ecdysozoa</taxon>
        <taxon>Arthropoda</taxon>
        <taxon>Chelicerata</taxon>
        <taxon>Arachnida</taxon>
        <taxon>Araneae</taxon>
        <taxon>Araneomorphae</taxon>
        <taxon>Entelegynae</taxon>
        <taxon>Araneoidea</taxon>
        <taxon>Araneidae</taxon>
        <taxon>Araneus</taxon>
    </lineage>
</organism>
<accession>A0A4Y2RYC4</accession>
<name>A0A4Y2RYC4_ARAVE</name>
<dbReference type="AlphaFoldDB" id="A0A4Y2RYC4"/>
<reference evidence="7 8" key="1">
    <citation type="journal article" date="2019" name="Sci. Rep.">
        <title>Orb-weaving spider Araneus ventricosus genome elucidates the spidroin gene catalogue.</title>
        <authorList>
            <person name="Kono N."/>
            <person name="Nakamura H."/>
            <person name="Ohtoshi R."/>
            <person name="Moran D.A.P."/>
            <person name="Shinohara A."/>
            <person name="Yoshida Y."/>
            <person name="Fujiwara M."/>
            <person name="Mori M."/>
            <person name="Tomita M."/>
            <person name="Arakawa K."/>
        </authorList>
    </citation>
    <scope>NUCLEOTIDE SEQUENCE [LARGE SCALE GENOMIC DNA]</scope>
</reference>
<dbReference type="OrthoDB" id="6425914at2759"/>
<dbReference type="GO" id="GO:0005886">
    <property type="term" value="C:plasma membrane"/>
    <property type="evidence" value="ECO:0007669"/>
    <property type="project" value="UniProtKB-SubCell"/>
</dbReference>
<dbReference type="GO" id="GO:0050909">
    <property type="term" value="P:sensory perception of taste"/>
    <property type="evidence" value="ECO:0007669"/>
    <property type="project" value="InterPro"/>
</dbReference>
<sequence>MYVQVFFLISSHFSDIFPVFSHVLGFYTMTNSVYVAQKVVSTILNFVTFFCIAYAASAVYEKDQKLRKVIKEISFNLRCSEDTKRYGKLLLEFIRSKEQLIFTANGIFTFTKSFLLAAASVFLSYNLLLLQLDTKNM</sequence>
<feature type="transmembrane region" description="Helical" evidence="6">
    <location>
        <begin position="39"/>
        <end position="60"/>
    </location>
</feature>
<keyword evidence="2" id="KW-1003">Cell membrane</keyword>
<evidence type="ECO:0000313" key="7">
    <source>
        <dbReference type="EMBL" id="GBN80703.1"/>
    </source>
</evidence>
<proteinExistence type="predicted"/>
<feature type="transmembrane region" description="Helical" evidence="6">
    <location>
        <begin position="6"/>
        <end position="27"/>
    </location>
</feature>
<evidence type="ECO:0000256" key="3">
    <source>
        <dbReference type="ARBA" id="ARBA00022692"/>
    </source>
</evidence>
<gene>
    <name evidence="7" type="ORF">AVEN_131776_1</name>
</gene>
<dbReference type="Pfam" id="PF08395">
    <property type="entry name" value="7tm_7"/>
    <property type="match status" value="1"/>
</dbReference>
<keyword evidence="4 6" id="KW-1133">Transmembrane helix</keyword>
<comment type="subcellular location">
    <subcellularLocation>
        <location evidence="1">Cell membrane</location>
        <topology evidence="1">Multi-pass membrane protein</topology>
    </subcellularLocation>
</comment>